<evidence type="ECO:0000313" key="2">
    <source>
        <dbReference type="EMBL" id="CAG7580123.1"/>
    </source>
</evidence>
<dbReference type="GO" id="GO:0003676">
    <property type="term" value="F:nucleic acid binding"/>
    <property type="evidence" value="ECO:0007669"/>
    <property type="project" value="InterPro"/>
</dbReference>
<dbReference type="PROSITE" id="PS50879">
    <property type="entry name" value="RNASE_H_1"/>
    <property type="match status" value="1"/>
</dbReference>
<gene>
    <name evidence="2" type="ORF">SLAVMIC_00259</name>
</gene>
<reference evidence="2" key="1">
    <citation type="submission" date="2021-06" db="EMBL/GenBank/DDBJ databases">
        <authorList>
            <person name="Gannon L."/>
            <person name="Redgwell R T."/>
            <person name="Michniewski S."/>
            <person name="Harrison D C."/>
            <person name="Millard A."/>
        </authorList>
    </citation>
    <scope>NUCLEOTIDE SEQUENCE</scope>
</reference>
<dbReference type="InterPro" id="IPR036397">
    <property type="entry name" value="RNaseH_sf"/>
</dbReference>
<dbReference type="SUPFAM" id="SSF53098">
    <property type="entry name" value="Ribonuclease H-like"/>
    <property type="match status" value="1"/>
</dbReference>
<dbReference type="Gene3D" id="3.30.420.10">
    <property type="entry name" value="Ribonuclease H-like superfamily/Ribonuclease H"/>
    <property type="match status" value="1"/>
</dbReference>
<protein>
    <submittedName>
        <fullName evidence="2">Putative ribonuclease H</fullName>
    </submittedName>
</protein>
<name>A0A8D9C9P6_9VIRU</name>
<proteinExistence type="predicted"/>
<dbReference type="EMBL" id="OU342829">
    <property type="protein sequence ID" value="CAG7580123.1"/>
    <property type="molecule type" value="Genomic_DNA"/>
</dbReference>
<dbReference type="InterPro" id="IPR012337">
    <property type="entry name" value="RNaseH-like_sf"/>
</dbReference>
<dbReference type="GO" id="GO:0004523">
    <property type="term" value="F:RNA-DNA hybrid ribonuclease activity"/>
    <property type="evidence" value="ECO:0007669"/>
    <property type="project" value="InterPro"/>
</dbReference>
<dbReference type="Pfam" id="PF00075">
    <property type="entry name" value="RNase_H"/>
    <property type="match status" value="1"/>
</dbReference>
<organism evidence="2">
    <name type="scientific">uncultured marine phage</name>
    <dbReference type="NCBI Taxonomy" id="707152"/>
    <lineage>
        <taxon>Viruses</taxon>
        <taxon>environmental samples</taxon>
    </lineage>
</organism>
<accession>A0A8D9C9P6</accession>
<feature type="domain" description="RNase H type-1" evidence="1">
    <location>
        <begin position="1"/>
        <end position="163"/>
    </location>
</feature>
<dbReference type="InterPro" id="IPR002156">
    <property type="entry name" value="RNaseH_domain"/>
</dbReference>
<evidence type="ECO:0000259" key="1">
    <source>
        <dbReference type="PROSITE" id="PS50879"/>
    </source>
</evidence>
<sequence>MENTIDIYTDASHYFGNNVKKHIFGYSGIILDDDRDYILKGTISRKTIKDYFDLKCGDSTLNIEHGEMIAIAKSLWQFRKDSHNIRIFSDCLNALNKIETILGGGSLKKKVIKRKFNKLLFFITNLINKIKSNGGSVELFWVKGHADCYGNEIADKAAKDMFIPEVEISKMTKNQRKKFNKLGKKQHTYRNQLISNQVREQILGLDDKFFFDKETNEFSEYKMSLISKETEIKPNLSALETYTETLRMSIQKEVDRYKSFFKNLWK</sequence>